<keyword evidence="3" id="KW-0067">ATP-binding</keyword>
<dbReference type="eggNOG" id="COG2204">
    <property type="taxonomic scope" value="Bacteria"/>
</dbReference>
<evidence type="ECO:0000259" key="9">
    <source>
        <dbReference type="PROSITE" id="PS50045"/>
    </source>
</evidence>
<keyword evidence="5" id="KW-0804">Transcription</keyword>
<dbReference type="HOGENOM" id="CLU_000445_0_6_9"/>
<dbReference type="Gene3D" id="3.40.50.2300">
    <property type="match status" value="1"/>
</dbReference>
<dbReference type="OrthoDB" id="9803970at2"/>
<evidence type="ECO:0000256" key="6">
    <source>
        <dbReference type="ARBA" id="ARBA00024867"/>
    </source>
</evidence>
<dbReference type="Pfam" id="PF00072">
    <property type="entry name" value="Response_reg"/>
    <property type="match status" value="1"/>
</dbReference>
<evidence type="ECO:0000256" key="1">
    <source>
        <dbReference type="ARBA" id="ARBA00018672"/>
    </source>
</evidence>
<dbReference type="PROSITE" id="PS00688">
    <property type="entry name" value="SIGMA54_INTERACT_3"/>
    <property type="match status" value="1"/>
</dbReference>
<gene>
    <name evidence="11" type="primary">atoC</name>
    <name evidence="11" type="ordered locus">Tph_c08200</name>
</gene>
<dbReference type="Gene3D" id="1.10.8.60">
    <property type="match status" value="1"/>
</dbReference>
<dbReference type="PROSITE" id="PS50045">
    <property type="entry name" value="SIGMA54_INTERACT_4"/>
    <property type="match status" value="1"/>
</dbReference>
<sequence length="486" mass="54756">MGNFFRFFLEGKGYEVEVAENGRQARKALQNYYHLVMLDLKLPDTDGLTLLREVKGRHPRSEVLIMTGYSTVKSAVEAIQVGAYDYLEKPFDDLDALEAIIDRALNRALARGETFEDDTLAQRKKVMEKIGFVAGRSEKMQRLLTIAEKLATKNITILIRGETGTGKEVLARYIHAVSNRADQPFLAINCGAFTENLLESELFGHEKGAFTGATSMHRGIFELAHRGTLFLDEIGEASLAIQVKLLRVLETGEIFRVGGEKPIRVDTRVIAATNAPLEKLVAEKRFREDLFYRLDVVTLTLPPLRERKEDICLLAEHFLSSYFEPDQVPRLSSEVVEALERYNWPGNIRELANVMAQVAAICDGKTILPEHLPAKITKKQREEEQAAAAPGADADEVRAQDDPTPAPDQRWKEEAAAVLAAFIREVDVKGGFDLPAFIDDLKRVTSDAVRQLIRKALEESGWRYPQAAEWLQTTPRVLRYLYKEKN</sequence>
<dbReference type="SMART" id="SM00448">
    <property type="entry name" value="REC"/>
    <property type="match status" value="1"/>
</dbReference>
<dbReference type="Gene3D" id="3.40.50.300">
    <property type="entry name" value="P-loop containing nucleotide triphosphate hydrolases"/>
    <property type="match status" value="1"/>
</dbReference>
<evidence type="ECO:0000256" key="5">
    <source>
        <dbReference type="ARBA" id="ARBA00023163"/>
    </source>
</evidence>
<protein>
    <recommendedName>
        <fullName evidence="1">Stage 0 sporulation protein A homolog</fullName>
    </recommendedName>
</protein>
<name>K4LGE6_THEPS</name>
<dbReference type="InterPro" id="IPR002078">
    <property type="entry name" value="Sigma_54_int"/>
</dbReference>
<evidence type="ECO:0000313" key="12">
    <source>
        <dbReference type="Proteomes" id="UP000000467"/>
    </source>
</evidence>
<dbReference type="InterPro" id="IPR011006">
    <property type="entry name" value="CheY-like_superfamily"/>
</dbReference>
<dbReference type="CDD" id="cd00009">
    <property type="entry name" value="AAA"/>
    <property type="match status" value="1"/>
</dbReference>
<evidence type="ECO:0000256" key="4">
    <source>
        <dbReference type="ARBA" id="ARBA00023015"/>
    </source>
</evidence>
<keyword evidence="2" id="KW-0547">Nucleotide-binding</keyword>
<dbReference type="InterPro" id="IPR025662">
    <property type="entry name" value="Sigma_54_int_dom_ATP-bd_1"/>
</dbReference>
<dbReference type="GO" id="GO:0006355">
    <property type="term" value="P:regulation of DNA-templated transcription"/>
    <property type="evidence" value="ECO:0007669"/>
    <property type="project" value="InterPro"/>
</dbReference>
<dbReference type="InterPro" id="IPR001789">
    <property type="entry name" value="Sig_transdc_resp-reg_receiver"/>
</dbReference>
<keyword evidence="12" id="KW-1185">Reference proteome</keyword>
<dbReference type="PROSITE" id="PS00675">
    <property type="entry name" value="SIGMA54_INTERACT_1"/>
    <property type="match status" value="1"/>
</dbReference>
<dbReference type="InterPro" id="IPR027417">
    <property type="entry name" value="P-loop_NTPase"/>
</dbReference>
<dbReference type="GO" id="GO:0000160">
    <property type="term" value="P:phosphorelay signal transduction system"/>
    <property type="evidence" value="ECO:0007669"/>
    <property type="project" value="InterPro"/>
</dbReference>
<dbReference type="Proteomes" id="UP000000467">
    <property type="component" value="Chromosome"/>
</dbReference>
<dbReference type="PANTHER" id="PTHR32071">
    <property type="entry name" value="TRANSCRIPTIONAL REGULATORY PROTEIN"/>
    <property type="match status" value="1"/>
</dbReference>
<evidence type="ECO:0000313" key="11">
    <source>
        <dbReference type="EMBL" id="AFV11050.1"/>
    </source>
</evidence>
<organism evidence="11 12">
    <name type="scientific">Thermacetogenium phaeum (strain ATCC BAA-254 / DSM 26808 / PB)</name>
    <dbReference type="NCBI Taxonomy" id="1089553"/>
    <lineage>
        <taxon>Bacteria</taxon>
        <taxon>Bacillati</taxon>
        <taxon>Bacillota</taxon>
        <taxon>Clostridia</taxon>
        <taxon>Thermoanaerobacterales</taxon>
        <taxon>Thermoanaerobacteraceae</taxon>
        <taxon>Thermacetogenium</taxon>
    </lineage>
</organism>
<dbReference type="Pfam" id="PF25601">
    <property type="entry name" value="AAA_lid_14"/>
    <property type="match status" value="1"/>
</dbReference>
<dbReference type="InterPro" id="IPR058031">
    <property type="entry name" value="AAA_lid_NorR"/>
</dbReference>
<dbReference type="SUPFAM" id="SSF52172">
    <property type="entry name" value="CheY-like"/>
    <property type="match status" value="1"/>
</dbReference>
<dbReference type="PROSITE" id="PS50110">
    <property type="entry name" value="RESPONSE_REGULATORY"/>
    <property type="match status" value="1"/>
</dbReference>
<comment type="function">
    <text evidence="6">May play the central regulatory role in sporulation. It may be an element of the effector pathway responsible for the activation of sporulation genes in response to nutritional stress. Spo0A may act in concert with spo0H (a sigma factor) to control the expression of some genes that are critical to the sporulation process.</text>
</comment>
<dbReference type="FunFam" id="3.40.50.300:FF:000006">
    <property type="entry name" value="DNA-binding transcriptional regulator NtrC"/>
    <property type="match status" value="1"/>
</dbReference>
<evidence type="ECO:0000256" key="2">
    <source>
        <dbReference type="ARBA" id="ARBA00022741"/>
    </source>
</evidence>
<dbReference type="SUPFAM" id="SSF52540">
    <property type="entry name" value="P-loop containing nucleoside triphosphate hydrolases"/>
    <property type="match status" value="1"/>
</dbReference>
<dbReference type="InterPro" id="IPR025944">
    <property type="entry name" value="Sigma_54_int_dom_CS"/>
</dbReference>
<dbReference type="EMBL" id="CP003732">
    <property type="protein sequence ID" value="AFV11050.1"/>
    <property type="molecule type" value="Genomic_DNA"/>
</dbReference>
<dbReference type="SMART" id="SM00382">
    <property type="entry name" value="AAA"/>
    <property type="match status" value="1"/>
</dbReference>
<keyword evidence="4" id="KW-0805">Transcription regulation</keyword>
<dbReference type="KEGG" id="tpz:Tph_c08200"/>
<reference evidence="11 12" key="1">
    <citation type="journal article" date="2012" name="BMC Genomics">
        <title>Genome-guided analysis of physiological and morphological traits of the fermentative acetate oxidizer Thermacetogenium phaeum.</title>
        <authorList>
            <person name="Oehler D."/>
            <person name="Poehlein A."/>
            <person name="Leimbach A."/>
            <person name="Muller N."/>
            <person name="Daniel R."/>
            <person name="Gottschalk G."/>
            <person name="Schink B."/>
        </authorList>
    </citation>
    <scope>NUCLEOTIDE SEQUENCE [LARGE SCALE GENOMIC DNA]</scope>
    <source>
        <strain evidence="12">ATCC BAA-254 / DSM 26808 / PB</strain>
    </source>
</reference>
<dbReference type="GO" id="GO:0005524">
    <property type="term" value="F:ATP binding"/>
    <property type="evidence" value="ECO:0007669"/>
    <property type="project" value="UniProtKB-KW"/>
</dbReference>
<feature type="domain" description="Sigma-54 factor interaction" evidence="9">
    <location>
        <begin position="133"/>
        <end position="360"/>
    </location>
</feature>
<dbReference type="AlphaFoldDB" id="K4LGE6"/>
<feature type="domain" description="Response regulatory" evidence="10">
    <location>
        <begin position="1"/>
        <end position="104"/>
    </location>
</feature>
<evidence type="ECO:0000256" key="8">
    <source>
        <dbReference type="SAM" id="MobiDB-lite"/>
    </source>
</evidence>
<dbReference type="PANTHER" id="PTHR32071:SF119">
    <property type="entry name" value="SIGMA L-DEPENDENT TRANSCRIPTIONAL REGULATOR YPLP-RELATED"/>
    <property type="match status" value="1"/>
</dbReference>
<accession>K4LGE6</accession>
<feature type="modified residue" description="4-aspartylphosphate" evidence="7">
    <location>
        <position position="39"/>
    </location>
</feature>
<keyword evidence="7" id="KW-0597">Phosphoprotein</keyword>
<dbReference type="Pfam" id="PF00158">
    <property type="entry name" value="Sigma54_activat"/>
    <property type="match status" value="1"/>
</dbReference>
<proteinExistence type="predicted"/>
<evidence type="ECO:0000259" key="10">
    <source>
        <dbReference type="PROSITE" id="PS50110"/>
    </source>
</evidence>
<feature type="region of interest" description="Disordered" evidence="8">
    <location>
        <begin position="378"/>
        <end position="410"/>
    </location>
</feature>
<dbReference type="InterPro" id="IPR003593">
    <property type="entry name" value="AAA+_ATPase"/>
</dbReference>
<dbReference type="STRING" id="1089553.Tph_c08200"/>
<evidence type="ECO:0000256" key="7">
    <source>
        <dbReference type="PROSITE-ProRule" id="PRU00169"/>
    </source>
</evidence>
<evidence type="ECO:0000256" key="3">
    <source>
        <dbReference type="ARBA" id="ARBA00022840"/>
    </source>
</evidence>